<evidence type="ECO:0000256" key="5">
    <source>
        <dbReference type="ARBA" id="ARBA00020555"/>
    </source>
</evidence>
<evidence type="ECO:0000256" key="6">
    <source>
        <dbReference type="ARBA" id="ARBA00023235"/>
    </source>
</evidence>
<dbReference type="HAMAP" id="MF_00675">
    <property type="entry name" value="UxaC"/>
    <property type="match status" value="1"/>
</dbReference>
<dbReference type="PANTHER" id="PTHR30068:SF4">
    <property type="entry name" value="URONATE ISOMERASE"/>
    <property type="match status" value="1"/>
</dbReference>
<organism evidence="8 9">
    <name type="scientific">Halalkalibacter krulwichiae</name>
    <dbReference type="NCBI Taxonomy" id="199441"/>
    <lineage>
        <taxon>Bacteria</taxon>
        <taxon>Bacillati</taxon>
        <taxon>Bacillota</taxon>
        <taxon>Bacilli</taxon>
        <taxon>Bacillales</taxon>
        <taxon>Bacillaceae</taxon>
        <taxon>Halalkalibacter</taxon>
    </lineage>
</organism>
<keyword evidence="6 7" id="KW-0413">Isomerase</keyword>
<sequence>MKQFLGDDFLLKSETAQKLYEKSKVQPIHDFHCHLDPKEIWEDKPFENMTQVWLAGDHYKWRAMRLNGISEHLITGDSSDWEKFEAWAETVPNLIGNPLYHWTHMELKTFFGIEKVLTPETALEIWEECNEKLQHPDFSPRKFVERSNVQFIGTTDDPISMLEYHELLTNDEAFTATIAPTFRPDGALFLEKPTFHDWLKKLESVSGQVVTSLDELLVAMKQRVDFFDQMGCRASDHGLSQMVYKGVSKVEAEEIFAKRFNGNALSDQEIVAYQSFLLLELGKMYAEKKWVMQLHIGAIRNNNTKMFHVLGADSGFDSIGDARLAEGLAQFLDALDQVDALPKTILYNLNPRDNYVLATMTGNFYEAGIPGKVQFGSAWWFNDHIDGMEKQLKDLGNLGLLSHFVGMLTDSRSLLSFVRHDYFRRILCNLIGEWVEDGKAPSDHDSLERMVENISFNNAKRYFA</sequence>
<evidence type="ECO:0000313" key="8">
    <source>
        <dbReference type="EMBL" id="ARK31258.1"/>
    </source>
</evidence>
<dbReference type="Pfam" id="PF02614">
    <property type="entry name" value="UxaC"/>
    <property type="match status" value="1"/>
</dbReference>
<name>A0A1X9MCW7_9BACI</name>
<proteinExistence type="inferred from homology"/>
<comment type="catalytic activity">
    <reaction evidence="7">
        <text>aldehydo-D-galacturonate = keto-D-tagaturonate</text>
        <dbReference type="Rhea" id="RHEA:27702"/>
        <dbReference type="ChEBI" id="CHEBI:12952"/>
        <dbReference type="ChEBI" id="CHEBI:17886"/>
    </reaction>
</comment>
<accession>A0A1X9MCW7</accession>
<dbReference type="KEGG" id="bkw:BkAM31D_16145"/>
<reference evidence="8 9" key="1">
    <citation type="submission" date="2017-04" db="EMBL/GenBank/DDBJ databases">
        <title>Bacillus krulwichiae AM31D Genome sequencing and assembly.</title>
        <authorList>
            <person name="Krulwich T.A."/>
            <person name="Anastor L."/>
            <person name="Ehrlich R."/>
            <person name="Ehrlich G.D."/>
            <person name="Janto B."/>
        </authorList>
    </citation>
    <scope>NUCLEOTIDE SEQUENCE [LARGE SCALE GENOMIC DNA]</scope>
    <source>
        <strain evidence="8 9">AM31D</strain>
    </source>
</reference>
<dbReference type="InterPro" id="IPR032466">
    <property type="entry name" value="Metal_Hydrolase"/>
</dbReference>
<keyword evidence="9" id="KW-1185">Reference proteome</keyword>
<dbReference type="SUPFAM" id="SSF51556">
    <property type="entry name" value="Metallo-dependent hydrolases"/>
    <property type="match status" value="1"/>
</dbReference>
<evidence type="ECO:0000256" key="1">
    <source>
        <dbReference type="ARBA" id="ARBA00001165"/>
    </source>
</evidence>
<dbReference type="UniPathway" id="UPA00246"/>
<dbReference type="EC" id="5.3.1.12" evidence="4 7"/>
<dbReference type="RefSeq" id="WP_066151000.1">
    <property type="nucleotide sequence ID" value="NZ_CP020814.1"/>
</dbReference>
<evidence type="ECO:0000256" key="7">
    <source>
        <dbReference type="HAMAP-Rule" id="MF_00675"/>
    </source>
</evidence>
<dbReference type="AlphaFoldDB" id="A0A1X9MCW7"/>
<dbReference type="GO" id="GO:0019698">
    <property type="term" value="P:D-galacturonate catabolic process"/>
    <property type="evidence" value="ECO:0007669"/>
    <property type="project" value="TreeGrafter"/>
</dbReference>
<dbReference type="NCBIfam" id="NF002794">
    <property type="entry name" value="PRK02925.1"/>
    <property type="match status" value="1"/>
</dbReference>
<comment type="pathway">
    <text evidence="2 7">Carbohydrate metabolism; pentose and glucuronate interconversion.</text>
</comment>
<dbReference type="InterPro" id="IPR003766">
    <property type="entry name" value="Uronate_isomerase"/>
</dbReference>
<dbReference type="Gene3D" id="3.20.20.140">
    <property type="entry name" value="Metal-dependent hydrolases"/>
    <property type="match status" value="1"/>
</dbReference>
<protein>
    <recommendedName>
        <fullName evidence="5 7">Uronate isomerase</fullName>
        <ecNumber evidence="4 7">5.3.1.12</ecNumber>
    </recommendedName>
    <alternativeName>
        <fullName evidence="7">Glucuronate isomerase</fullName>
    </alternativeName>
    <alternativeName>
        <fullName evidence="7">Uronic isomerase</fullName>
    </alternativeName>
</protein>
<evidence type="ECO:0000256" key="3">
    <source>
        <dbReference type="ARBA" id="ARBA00008397"/>
    </source>
</evidence>
<dbReference type="GO" id="GO:0042840">
    <property type="term" value="P:D-glucuronate catabolic process"/>
    <property type="evidence" value="ECO:0007669"/>
    <property type="project" value="TreeGrafter"/>
</dbReference>
<comment type="catalytic activity">
    <reaction evidence="1 7">
        <text>D-glucuronate = D-fructuronate</text>
        <dbReference type="Rhea" id="RHEA:13049"/>
        <dbReference type="ChEBI" id="CHEBI:58720"/>
        <dbReference type="ChEBI" id="CHEBI:59863"/>
        <dbReference type="EC" id="5.3.1.12"/>
    </reaction>
</comment>
<gene>
    <name evidence="8" type="primary">uxaC_2</name>
    <name evidence="7" type="synonym">uxaC</name>
    <name evidence="8" type="ORF">BkAM31D_16145</name>
</gene>
<dbReference type="GO" id="GO:0008880">
    <property type="term" value="F:glucuronate isomerase activity"/>
    <property type="evidence" value="ECO:0007669"/>
    <property type="project" value="UniProtKB-UniRule"/>
</dbReference>
<evidence type="ECO:0000256" key="2">
    <source>
        <dbReference type="ARBA" id="ARBA00004892"/>
    </source>
</evidence>
<evidence type="ECO:0000256" key="4">
    <source>
        <dbReference type="ARBA" id="ARBA00012546"/>
    </source>
</evidence>
<dbReference type="EMBL" id="CP020814">
    <property type="protein sequence ID" value="ARK31258.1"/>
    <property type="molecule type" value="Genomic_DNA"/>
</dbReference>
<comment type="similarity">
    <text evidence="3 7">Belongs to the metallo-dependent hydrolases superfamily. Uronate isomerase family.</text>
</comment>
<dbReference type="PANTHER" id="PTHR30068">
    <property type="entry name" value="URONATE ISOMERASE"/>
    <property type="match status" value="1"/>
</dbReference>
<dbReference type="Gene3D" id="1.10.2020.10">
    <property type="entry name" value="uronate isomerase, domain 2, chain A"/>
    <property type="match status" value="1"/>
</dbReference>
<evidence type="ECO:0000313" key="9">
    <source>
        <dbReference type="Proteomes" id="UP000193006"/>
    </source>
</evidence>
<dbReference type="STRING" id="199441.BkAM31D_16145"/>
<dbReference type="Proteomes" id="UP000193006">
    <property type="component" value="Chromosome"/>
</dbReference>